<dbReference type="EMBL" id="AP028216">
    <property type="protein sequence ID" value="BEI93125.1"/>
    <property type="molecule type" value="Genomic_DNA"/>
</dbReference>
<organism evidence="7 8">
    <name type="scientific">Cutaneotrichosporon cavernicola</name>
    <dbReference type="NCBI Taxonomy" id="279322"/>
    <lineage>
        <taxon>Eukaryota</taxon>
        <taxon>Fungi</taxon>
        <taxon>Dikarya</taxon>
        <taxon>Basidiomycota</taxon>
        <taxon>Agaricomycotina</taxon>
        <taxon>Tremellomycetes</taxon>
        <taxon>Trichosporonales</taxon>
        <taxon>Trichosporonaceae</taxon>
        <taxon>Cutaneotrichosporon</taxon>
    </lineage>
</organism>
<feature type="region of interest" description="Disordered" evidence="5">
    <location>
        <begin position="671"/>
        <end position="831"/>
    </location>
</feature>
<feature type="domain" description="DEP" evidence="6">
    <location>
        <begin position="1362"/>
        <end position="1437"/>
    </location>
</feature>
<dbReference type="Gene3D" id="1.10.10.10">
    <property type="entry name" value="Winged helix-like DNA-binding domain superfamily/Winged helix DNA-binding domain"/>
    <property type="match status" value="1"/>
</dbReference>
<evidence type="ECO:0000259" key="6">
    <source>
        <dbReference type="PROSITE" id="PS50186"/>
    </source>
</evidence>
<dbReference type="SUPFAM" id="SSF46785">
    <property type="entry name" value="Winged helix' DNA-binding domain"/>
    <property type="match status" value="1"/>
</dbReference>
<accession>A0AA48L730</accession>
<evidence type="ECO:0000256" key="2">
    <source>
        <dbReference type="ARBA" id="ARBA00005643"/>
    </source>
</evidence>
<feature type="region of interest" description="Disordered" evidence="5">
    <location>
        <begin position="71"/>
        <end position="98"/>
    </location>
</feature>
<name>A0AA48L730_9TREE</name>
<dbReference type="GO" id="GO:0010508">
    <property type="term" value="P:positive regulation of autophagy"/>
    <property type="evidence" value="ECO:0007669"/>
    <property type="project" value="TreeGrafter"/>
</dbReference>
<dbReference type="GO" id="GO:1904262">
    <property type="term" value="P:negative regulation of TORC1 signaling"/>
    <property type="evidence" value="ECO:0007669"/>
    <property type="project" value="TreeGrafter"/>
</dbReference>
<dbReference type="Proteomes" id="UP001233271">
    <property type="component" value="Chromosome 5"/>
</dbReference>
<dbReference type="RefSeq" id="XP_060458390.1">
    <property type="nucleotide sequence ID" value="XM_060601947.1"/>
</dbReference>
<dbReference type="InterPro" id="IPR027244">
    <property type="entry name" value="IML1"/>
</dbReference>
<feature type="compositionally biased region" description="Basic and acidic residues" evidence="5">
    <location>
        <begin position="715"/>
        <end position="729"/>
    </location>
</feature>
<feature type="compositionally biased region" description="Low complexity" evidence="5">
    <location>
        <begin position="28"/>
        <end position="37"/>
    </location>
</feature>
<feature type="region of interest" description="Disordered" evidence="5">
    <location>
        <begin position="1452"/>
        <end position="1480"/>
    </location>
</feature>
<keyword evidence="8" id="KW-1185">Reference proteome</keyword>
<feature type="compositionally biased region" description="Pro residues" evidence="5">
    <location>
        <begin position="758"/>
        <end position="770"/>
    </location>
</feature>
<feature type="region of interest" description="Disordered" evidence="5">
    <location>
        <begin position="910"/>
        <end position="932"/>
    </location>
</feature>
<protein>
    <recommendedName>
        <fullName evidence="3">Vacuolar membrane-associated protein IML1</fullName>
    </recommendedName>
    <alternativeName>
        <fullName evidence="4">Vacuolar membrane-associated protein iml1</fullName>
    </alternativeName>
</protein>
<dbReference type="GO" id="GO:0005096">
    <property type="term" value="F:GTPase activator activity"/>
    <property type="evidence" value="ECO:0007669"/>
    <property type="project" value="InterPro"/>
</dbReference>
<dbReference type="PANTHER" id="PTHR13179:SF8">
    <property type="entry name" value="GATOR COMPLEX PROTEIN DEPDC5"/>
    <property type="match status" value="1"/>
</dbReference>
<evidence type="ECO:0000256" key="1">
    <source>
        <dbReference type="ARBA" id="ARBA00004148"/>
    </source>
</evidence>
<feature type="compositionally biased region" description="Polar residues" evidence="5">
    <location>
        <begin position="11"/>
        <end position="20"/>
    </location>
</feature>
<gene>
    <name evidence="7" type="primary">IML1</name>
    <name evidence="7" type="ORF">CcaverHIS019_0507530</name>
</gene>
<dbReference type="InterPro" id="IPR036390">
    <property type="entry name" value="WH_DNA-bd_sf"/>
</dbReference>
<feature type="compositionally biased region" description="Polar residues" evidence="5">
    <location>
        <begin position="703"/>
        <end position="714"/>
    </location>
</feature>
<dbReference type="GO" id="GO:1990130">
    <property type="term" value="C:GATOR1 complex"/>
    <property type="evidence" value="ECO:0007669"/>
    <property type="project" value="TreeGrafter"/>
</dbReference>
<evidence type="ECO:0000256" key="4">
    <source>
        <dbReference type="ARBA" id="ARBA00021881"/>
    </source>
</evidence>
<feature type="compositionally biased region" description="Pro residues" evidence="5">
    <location>
        <begin position="921"/>
        <end position="932"/>
    </location>
</feature>
<feature type="compositionally biased region" description="Polar residues" evidence="5">
    <location>
        <begin position="1456"/>
        <end position="1474"/>
    </location>
</feature>
<dbReference type="Pfam" id="PF12257">
    <property type="entry name" value="IML1"/>
    <property type="match status" value="1"/>
</dbReference>
<dbReference type="PROSITE" id="PS50186">
    <property type="entry name" value="DEP"/>
    <property type="match status" value="1"/>
</dbReference>
<dbReference type="GO" id="GO:0035556">
    <property type="term" value="P:intracellular signal transduction"/>
    <property type="evidence" value="ECO:0007669"/>
    <property type="project" value="InterPro"/>
</dbReference>
<feature type="region of interest" description="Disordered" evidence="5">
    <location>
        <begin position="162"/>
        <end position="181"/>
    </location>
</feature>
<dbReference type="GeneID" id="85496995"/>
<feature type="compositionally biased region" description="Polar residues" evidence="5">
    <location>
        <begin position="675"/>
        <end position="695"/>
    </location>
</feature>
<reference evidence="7" key="1">
    <citation type="journal article" date="2023" name="BMC Genomics">
        <title>Chromosome-level genome assemblies of Cutaneotrichosporon spp. (Trichosporonales, Basidiomycota) reveal imbalanced evolution between nucleotide sequences and chromosome synteny.</title>
        <authorList>
            <person name="Kobayashi Y."/>
            <person name="Kayamori A."/>
            <person name="Aoki K."/>
            <person name="Shiwa Y."/>
            <person name="Matsutani M."/>
            <person name="Fujita N."/>
            <person name="Sugita T."/>
            <person name="Iwasaki W."/>
            <person name="Tanaka N."/>
            <person name="Takashima M."/>
        </authorList>
    </citation>
    <scope>NUCLEOTIDE SEQUENCE</scope>
    <source>
        <strain evidence="7">HIS019</strain>
    </source>
</reference>
<feature type="region of interest" description="Disordered" evidence="5">
    <location>
        <begin position="1"/>
        <end position="54"/>
    </location>
</feature>
<dbReference type="PANTHER" id="PTHR13179">
    <property type="entry name" value="DEP DOMAIN CONTAINING PROTEIN 5"/>
    <property type="match status" value="1"/>
</dbReference>
<dbReference type="KEGG" id="ccac:CcaHIS019_0507530"/>
<comment type="subcellular location">
    <subcellularLocation>
        <location evidence="1">Vacuole membrane</location>
        <topology evidence="1">Peripheral membrane protein</topology>
    </subcellularLocation>
</comment>
<dbReference type="Pfam" id="PF00610">
    <property type="entry name" value="DEP"/>
    <property type="match status" value="1"/>
</dbReference>
<proteinExistence type="inferred from homology"/>
<dbReference type="GO" id="GO:0005774">
    <property type="term" value="C:vacuolar membrane"/>
    <property type="evidence" value="ECO:0007669"/>
    <property type="project" value="UniProtKB-SubCell"/>
</dbReference>
<evidence type="ECO:0000256" key="5">
    <source>
        <dbReference type="SAM" id="MobiDB-lite"/>
    </source>
</evidence>
<dbReference type="InterPro" id="IPR000591">
    <property type="entry name" value="DEP_dom"/>
</dbReference>
<evidence type="ECO:0000256" key="3">
    <source>
        <dbReference type="ARBA" id="ARBA00018529"/>
    </source>
</evidence>
<feature type="compositionally biased region" description="Low complexity" evidence="5">
    <location>
        <begin position="162"/>
        <end position="175"/>
    </location>
</feature>
<dbReference type="SMART" id="SM00049">
    <property type="entry name" value="DEP"/>
    <property type="match status" value="1"/>
</dbReference>
<evidence type="ECO:0000313" key="8">
    <source>
        <dbReference type="Proteomes" id="UP001233271"/>
    </source>
</evidence>
<feature type="compositionally biased region" description="Polar residues" evidence="5">
    <location>
        <begin position="795"/>
        <end position="818"/>
    </location>
</feature>
<dbReference type="InterPro" id="IPR036388">
    <property type="entry name" value="WH-like_DNA-bd_sf"/>
</dbReference>
<comment type="similarity">
    <text evidence="2">Belongs to the IML1 family.</text>
</comment>
<feature type="compositionally biased region" description="Basic and acidic residues" evidence="5">
    <location>
        <begin position="771"/>
        <end position="781"/>
    </location>
</feature>
<sequence>MTSKLPEPSVRTRQIRSSTMVIPIRVDGPPSTSSPLSPRRRGGSSFKTSNFGETHIHSRGIAHTPLSASRILPSVGASPDSSRRSSVQELPPPPEIVGPLDRATLSLYTYTPNLSVAAAAAPSNSLLPAPAANLACLRVQLSYASLPWPVKAGDFLEIRRVPGGAPRRGGPPQRTGDGEAIEGVKPNKGRDGYVFQVREDMPSVPLNQIQVPNSVANAYRLQHRQDVEVLKISDPATANIDFIELHFSQYLGRADMWRLGMSLESTTVHVGEKVTLAGGAVRADIQGIWRGRHRYSSGIVTSKTKTIFRSKSAQTYIFISICQETYEFDEDGEQYYEKILHGFLPELFQRWTAIGASHLVTLVLFARAFYDDEDVKYMENNEASLGLMKDFRGRWCKDFYRVVMDFERRSDWLTALPDVKKAIQRAEREVFLEFNLGQMAGKGHDGECKRVIGWWSYAFEAPILEAINLALNPYDEHYIDRDLSRTGLSLMILTPGTGHFSVDKNLLRLTTERMIDHGIALDLVCMTKMPLHSVPLFSYMSERPKRTMDDDGEIKNKPATPDPLYYDAPHVSDRDMTECYSLAFWVYCSYYSKTHDKPFRRDRFIPRCKMYEIQMLGILDHNLTTVIVPMLDWDETHLADRKELTAEERRAMHDEYDASLFTSNKLEWGKEALSPPSTTRSGVSTSLGTSYQSSKLLRDDSKTSTPARPTGSRTGSRDRIARDSRESLLTKRLSPAVEEPYPHTALPDITGEDMPDVPWRPAPVPAPRPQSDPRSDRRRSSNEQTPLARQMRIASMTSIDTSPSHSVISLPSGASTPKGTPAKRLKNQSSRGSFASRFASTWLFGSFSTRASPSKATAATETVERQDVSASRIDMGNTSLPASPALLNPSLTLPVSPVIVRSPLPIIDAVPRERPYNGPSPAKPKPVPQRPTQPVPILSAVGGRLFDDEHIIARSVPRSMPRSIPRSLHSLRLGRSLDDSWRNKTNAAFGRTCQHRTVNPCNPRESFVDSGIEGGHARRWQHVRPRMTTGKQHVVKWRSLSLPACLPLTTDFMPTPEEISTYYEAHSYDIACFPDQVSFLIRADAAQVNLPLAVMREMASQRLSQNFQFIVLPHNTVVTDEAQNATNLAFKNLLLTDSTAAGLRVGGASEVLKDANGAIYLSWSNHIHRLTFDPQKQSVTVQRFVRKIRHSTKPHAYKALVWPYHHRGYQEATAMFRYPNIDAKLNFNYLDRLIAGEEAQLQSNLRFWRARYLLIPSGREPTSVAGLMPRGSQGEEYNASEILITGAVKVLELMGKYQWKGPHEKPTPLRLLATTFDPSTCVLDEGLLGELDRLTSGKERIETGHTLEGMTLPALADMMNRPNNGLIIRDRYWGFKVHEDSFTGDQFCQWLIASFSDVQTREQAVEWGQSLLEKGLFEHVNGRHTFQDTMFFYRLSSQYDKDAKSRASKSWFGKTPVSSRTSAPDPSSGPSTSPVARASLKLTDKPVKKRKVKMSQSIVIDLDPHRKSDRAEVAMLHADIIHNSRNAFHFELNWLGVTAGLLDDLRFKCSTLAERYGLRFIEAPVEQIKDVGGKCAFRAPLQIRLALSPPIYPDLHLRLADTTGTAQCAQYFEYQILTQKFGFVLDVEASDRYPDNIDADYVYRSKTKFEYSQFVHRSGLGLVQCLGKEEGFLWVDNRPFISAPTRGRSQSVQGDQGISPMTSKQEQAKALRLEFMAFCADRTALLKFYDEVTPPLPIEVALAAHTVDLGHVDGDITPPDAWAGGF</sequence>
<evidence type="ECO:0000313" key="7">
    <source>
        <dbReference type="EMBL" id="BEI93125.1"/>
    </source>
</evidence>
<dbReference type="CDD" id="cd04449">
    <property type="entry name" value="DEP_DEPDC5-like"/>
    <property type="match status" value="1"/>
</dbReference>
<dbReference type="InterPro" id="IPR048255">
    <property type="entry name" value="IML1_N"/>
</dbReference>